<organism evidence="2 3">
    <name type="scientific">Cladorrhinum samala</name>
    <dbReference type="NCBI Taxonomy" id="585594"/>
    <lineage>
        <taxon>Eukaryota</taxon>
        <taxon>Fungi</taxon>
        <taxon>Dikarya</taxon>
        <taxon>Ascomycota</taxon>
        <taxon>Pezizomycotina</taxon>
        <taxon>Sordariomycetes</taxon>
        <taxon>Sordariomycetidae</taxon>
        <taxon>Sordariales</taxon>
        <taxon>Podosporaceae</taxon>
        <taxon>Cladorrhinum</taxon>
    </lineage>
</organism>
<sequence>MSSSNLKPNSSPRIFSSLASTLGFTHLFNFMLFLISGGALFAFILARLPYLSFSSGLCPAGGGALDCYNYTPGSVDKMGIMIHLFAVLPAAGLAILQFIPKVRRRFIAFHRINGYIIQILAIISTAGAFLLGPNIVGGEISAQLGTAVLGVMFLGSMGLAWWNVRKLQIEQHRAWMLRSWFYAGAIVTMRPLLVFMIMILGLSPWASRSSAAMPCAKIAYFYGGSLNATMARYPECGSYFTGEDPDKFAVVKMDLRGDPPNVMALVTSVFGTSLWLALAIHAVGVEIYLHLTPAEAERLRNISYKRQLQAGMKTPGRMGLTADKLGHAVKWAPRVSRVQAEPESVPVHVGESSYGSLQPLLQRGSAVQ</sequence>
<evidence type="ECO:0000313" key="3">
    <source>
        <dbReference type="Proteomes" id="UP001321749"/>
    </source>
</evidence>
<evidence type="ECO:0000256" key="1">
    <source>
        <dbReference type="SAM" id="Phobius"/>
    </source>
</evidence>
<dbReference type="AlphaFoldDB" id="A0AAV9HIP6"/>
<protein>
    <recommendedName>
        <fullName evidence="4">DUF2306 domain-containing protein</fullName>
    </recommendedName>
</protein>
<keyword evidence="1" id="KW-1133">Transmembrane helix</keyword>
<proteinExistence type="predicted"/>
<dbReference type="InterPro" id="IPR018750">
    <property type="entry name" value="DUF2306_membrane"/>
</dbReference>
<feature type="transmembrane region" description="Helical" evidence="1">
    <location>
        <begin position="262"/>
        <end position="289"/>
    </location>
</feature>
<dbReference type="Proteomes" id="UP001321749">
    <property type="component" value="Unassembled WGS sequence"/>
</dbReference>
<dbReference type="Pfam" id="PF10067">
    <property type="entry name" value="DUF2306"/>
    <property type="match status" value="1"/>
</dbReference>
<feature type="transmembrane region" description="Helical" evidence="1">
    <location>
        <begin position="180"/>
        <end position="203"/>
    </location>
</feature>
<reference evidence="2" key="1">
    <citation type="journal article" date="2023" name="Mol. Phylogenet. Evol.">
        <title>Genome-scale phylogeny and comparative genomics of the fungal order Sordariales.</title>
        <authorList>
            <person name="Hensen N."/>
            <person name="Bonometti L."/>
            <person name="Westerberg I."/>
            <person name="Brannstrom I.O."/>
            <person name="Guillou S."/>
            <person name="Cros-Aarteil S."/>
            <person name="Calhoun S."/>
            <person name="Haridas S."/>
            <person name="Kuo A."/>
            <person name="Mondo S."/>
            <person name="Pangilinan J."/>
            <person name="Riley R."/>
            <person name="LaButti K."/>
            <person name="Andreopoulos B."/>
            <person name="Lipzen A."/>
            <person name="Chen C."/>
            <person name="Yan M."/>
            <person name="Daum C."/>
            <person name="Ng V."/>
            <person name="Clum A."/>
            <person name="Steindorff A."/>
            <person name="Ohm R.A."/>
            <person name="Martin F."/>
            <person name="Silar P."/>
            <person name="Natvig D.O."/>
            <person name="Lalanne C."/>
            <person name="Gautier V."/>
            <person name="Ament-Velasquez S.L."/>
            <person name="Kruys A."/>
            <person name="Hutchinson M.I."/>
            <person name="Powell A.J."/>
            <person name="Barry K."/>
            <person name="Miller A.N."/>
            <person name="Grigoriev I.V."/>
            <person name="Debuchy R."/>
            <person name="Gladieux P."/>
            <person name="Hiltunen Thoren M."/>
            <person name="Johannesson H."/>
        </authorList>
    </citation>
    <scope>NUCLEOTIDE SEQUENCE</scope>
    <source>
        <strain evidence="2">PSN324</strain>
    </source>
</reference>
<evidence type="ECO:0008006" key="4">
    <source>
        <dbReference type="Google" id="ProtNLM"/>
    </source>
</evidence>
<keyword evidence="1" id="KW-0472">Membrane</keyword>
<accession>A0AAV9HIP6</accession>
<comment type="caution">
    <text evidence="2">The sequence shown here is derived from an EMBL/GenBank/DDBJ whole genome shotgun (WGS) entry which is preliminary data.</text>
</comment>
<name>A0AAV9HIP6_9PEZI</name>
<reference evidence="2" key="2">
    <citation type="submission" date="2023-06" db="EMBL/GenBank/DDBJ databases">
        <authorList>
            <consortium name="Lawrence Berkeley National Laboratory"/>
            <person name="Mondo S.J."/>
            <person name="Hensen N."/>
            <person name="Bonometti L."/>
            <person name="Westerberg I."/>
            <person name="Brannstrom I.O."/>
            <person name="Guillou S."/>
            <person name="Cros-Aarteil S."/>
            <person name="Calhoun S."/>
            <person name="Haridas S."/>
            <person name="Kuo A."/>
            <person name="Pangilinan J."/>
            <person name="Riley R."/>
            <person name="Labutti K."/>
            <person name="Andreopoulos B."/>
            <person name="Lipzen A."/>
            <person name="Chen C."/>
            <person name="Yanf M."/>
            <person name="Daum C."/>
            <person name="Ng V."/>
            <person name="Clum A."/>
            <person name="Steindorff A."/>
            <person name="Ohm R."/>
            <person name="Martin F."/>
            <person name="Silar P."/>
            <person name="Natvig D."/>
            <person name="Lalanne C."/>
            <person name="Gautier V."/>
            <person name="Ament-Velasquez S.L."/>
            <person name="Kruys A."/>
            <person name="Hutchinson M.I."/>
            <person name="Powell A.J."/>
            <person name="Barry K."/>
            <person name="Miller A.N."/>
            <person name="Grigoriev I.V."/>
            <person name="Debuchy R."/>
            <person name="Gladieux P."/>
            <person name="Thoren M.H."/>
            <person name="Johannesson H."/>
        </authorList>
    </citation>
    <scope>NUCLEOTIDE SEQUENCE</scope>
    <source>
        <strain evidence="2">PSN324</strain>
    </source>
</reference>
<dbReference type="EMBL" id="MU865012">
    <property type="protein sequence ID" value="KAK4460437.1"/>
    <property type="molecule type" value="Genomic_DNA"/>
</dbReference>
<keyword evidence="3" id="KW-1185">Reference proteome</keyword>
<feature type="transmembrane region" description="Helical" evidence="1">
    <location>
        <begin position="144"/>
        <end position="164"/>
    </location>
</feature>
<feature type="transmembrane region" description="Helical" evidence="1">
    <location>
        <begin position="80"/>
        <end position="100"/>
    </location>
</feature>
<feature type="transmembrane region" description="Helical" evidence="1">
    <location>
        <begin position="21"/>
        <end position="46"/>
    </location>
</feature>
<gene>
    <name evidence="2" type="ORF">QBC42DRAFT_272356</name>
</gene>
<feature type="transmembrane region" description="Helical" evidence="1">
    <location>
        <begin position="112"/>
        <end position="132"/>
    </location>
</feature>
<keyword evidence="1" id="KW-0812">Transmembrane</keyword>
<evidence type="ECO:0000313" key="2">
    <source>
        <dbReference type="EMBL" id="KAK4460437.1"/>
    </source>
</evidence>